<dbReference type="RefSeq" id="WP_125706311.1">
    <property type="nucleotide sequence ID" value="NZ_JBHTOO010000022.1"/>
</dbReference>
<dbReference type="Proteomes" id="UP000436655">
    <property type="component" value="Unassembled WGS sequence"/>
</dbReference>
<organism evidence="2 3">
    <name type="scientific">Companilactobacillus mishanensis</name>
    <dbReference type="NCBI Taxonomy" id="2486008"/>
    <lineage>
        <taxon>Bacteria</taxon>
        <taxon>Bacillati</taxon>
        <taxon>Bacillota</taxon>
        <taxon>Bacilli</taxon>
        <taxon>Lactobacillales</taxon>
        <taxon>Lactobacillaceae</taxon>
        <taxon>Companilactobacillus</taxon>
    </lineage>
</organism>
<keyword evidence="1" id="KW-0472">Membrane</keyword>
<evidence type="ECO:0008006" key="4">
    <source>
        <dbReference type="Google" id="ProtNLM"/>
    </source>
</evidence>
<keyword evidence="1" id="KW-1133">Transmembrane helix</keyword>
<gene>
    <name evidence="2" type="ORF">FHL03_00075</name>
</gene>
<comment type="caution">
    <text evidence="2">The sequence shown here is derived from an EMBL/GenBank/DDBJ whole genome shotgun (WGS) entry which is preliminary data.</text>
</comment>
<protein>
    <recommendedName>
        <fullName evidence="4">DUF3188 domain-containing protein</fullName>
    </recommendedName>
</protein>
<feature type="transmembrane region" description="Helical" evidence="1">
    <location>
        <begin position="42"/>
        <end position="64"/>
    </location>
</feature>
<evidence type="ECO:0000256" key="1">
    <source>
        <dbReference type="SAM" id="Phobius"/>
    </source>
</evidence>
<proteinExistence type="predicted"/>
<sequence>MKKINQFYLNHMHTIAIIEIIIALVCFVFLNDQPNTTLQHIFSPLGIAMLVLIAGYVGTCMKLVRKQTISKNK</sequence>
<reference evidence="2 3" key="1">
    <citation type="journal article" date="2019" name="Syst. Appl. Microbiol.">
        <title>Polyphasic characterization of two novel Lactobacillus spp. isolated from blown salami packages: Description of Lactobacillus halodurans sp. nov. and Lactobacillus salsicarnum sp. nov.</title>
        <authorList>
            <person name="Schuster J.A."/>
            <person name="Klingl A."/>
            <person name="Vogel R.F."/>
            <person name="Ehrmann M.A."/>
        </authorList>
    </citation>
    <scope>NUCLEOTIDE SEQUENCE [LARGE SCALE GENOMIC DNA]</scope>
    <source>
        <strain evidence="2 3">TMW 1.2098</strain>
    </source>
</reference>
<evidence type="ECO:0000313" key="2">
    <source>
        <dbReference type="EMBL" id="MQS43874.1"/>
    </source>
</evidence>
<feature type="transmembrane region" description="Helical" evidence="1">
    <location>
        <begin position="12"/>
        <end position="30"/>
    </location>
</feature>
<dbReference type="EMBL" id="VDFN01000001">
    <property type="protein sequence ID" value="MQS43874.1"/>
    <property type="molecule type" value="Genomic_DNA"/>
</dbReference>
<keyword evidence="1" id="KW-0812">Transmembrane</keyword>
<accession>A0ABW9P3U3</accession>
<evidence type="ECO:0000313" key="3">
    <source>
        <dbReference type="Proteomes" id="UP000436655"/>
    </source>
</evidence>
<keyword evidence="3" id="KW-1185">Reference proteome</keyword>
<name>A0ABW9P3U3_9LACO</name>